<protein>
    <submittedName>
        <fullName evidence="2 3">Uncharacterized protein</fullName>
    </submittedName>
</protein>
<dbReference type="EMBL" id="ABJB010760773">
    <property type="status" value="NOT_ANNOTATED_CDS"/>
    <property type="molecule type" value="Genomic_DNA"/>
</dbReference>
<dbReference type="AlphaFoldDB" id="B7PGF8"/>
<reference evidence="2 4" key="1">
    <citation type="submission" date="2008-03" db="EMBL/GenBank/DDBJ databases">
        <title>Annotation of Ixodes scapularis.</title>
        <authorList>
            <consortium name="Ixodes scapularis Genome Project Consortium"/>
            <person name="Caler E."/>
            <person name="Hannick L.I."/>
            <person name="Bidwell S."/>
            <person name="Joardar V."/>
            <person name="Thiagarajan M."/>
            <person name="Amedeo P."/>
            <person name="Galinsky K.J."/>
            <person name="Schobel S."/>
            <person name="Inman J."/>
            <person name="Hostetler J."/>
            <person name="Miller J."/>
            <person name="Hammond M."/>
            <person name="Megy K."/>
            <person name="Lawson D."/>
            <person name="Kodira C."/>
            <person name="Sutton G."/>
            <person name="Meyer J."/>
            <person name="Hill C.A."/>
            <person name="Birren B."/>
            <person name="Nene V."/>
            <person name="Collins F."/>
            <person name="Alarcon-Chaidez F."/>
            <person name="Wikel S."/>
            <person name="Strausberg R."/>
        </authorList>
    </citation>
    <scope>NUCLEOTIDE SEQUENCE [LARGE SCALE GENOMIC DNA]</scope>
    <source>
        <strain evidence="4">Wikel</strain>
        <strain evidence="2">Wikel colony</strain>
    </source>
</reference>
<evidence type="ECO:0000313" key="2">
    <source>
        <dbReference type="EMBL" id="EEC05680.1"/>
    </source>
</evidence>
<proteinExistence type="predicted"/>
<evidence type="ECO:0000313" key="4">
    <source>
        <dbReference type="Proteomes" id="UP000001555"/>
    </source>
</evidence>
<feature type="non-terminal residue" evidence="2">
    <location>
        <position position="98"/>
    </location>
</feature>
<reference evidence="3" key="2">
    <citation type="submission" date="2020-05" db="UniProtKB">
        <authorList>
            <consortium name="EnsemblMetazoa"/>
        </authorList>
    </citation>
    <scope>IDENTIFICATION</scope>
    <source>
        <strain evidence="3">wikel</strain>
    </source>
</reference>
<feature type="compositionally biased region" description="Low complexity" evidence="1">
    <location>
        <begin position="42"/>
        <end position="55"/>
    </location>
</feature>
<name>B7PGF8_IXOSC</name>
<dbReference type="EnsemblMetazoa" id="ISCW018049-RA">
    <property type="protein sequence ID" value="ISCW018049-PA"/>
    <property type="gene ID" value="ISCW018049"/>
</dbReference>
<dbReference type="VEuPathDB" id="VectorBase:ISCP_023509"/>
<dbReference type="EMBL" id="ABJB010692154">
    <property type="status" value="NOT_ANNOTATED_CDS"/>
    <property type="molecule type" value="Genomic_DNA"/>
</dbReference>
<organism>
    <name type="scientific">Ixodes scapularis</name>
    <name type="common">Black-legged tick</name>
    <name type="synonym">Deer tick</name>
    <dbReference type="NCBI Taxonomy" id="6945"/>
    <lineage>
        <taxon>Eukaryota</taxon>
        <taxon>Metazoa</taxon>
        <taxon>Ecdysozoa</taxon>
        <taxon>Arthropoda</taxon>
        <taxon>Chelicerata</taxon>
        <taxon>Arachnida</taxon>
        <taxon>Acari</taxon>
        <taxon>Parasitiformes</taxon>
        <taxon>Ixodida</taxon>
        <taxon>Ixodoidea</taxon>
        <taxon>Ixodidae</taxon>
        <taxon>Ixodinae</taxon>
        <taxon>Ixodes</taxon>
    </lineage>
</organism>
<dbReference type="OrthoDB" id="9978677at2759"/>
<evidence type="ECO:0000256" key="1">
    <source>
        <dbReference type="SAM" id="MobiDB-lite"/>
    </source>
</evidence>
<accession>B7PGF8</accession>
<keyword evidence="4" id="KW-1185">Reference proteome</keyword>
<dbReference type="PaxDb" id="6945-B7PGF8"/>
<feature type="region of interest" description="Disordered" evidence="1">
    <location>
        <begin position="77"/>
        <end position="98"/>
    </location>
</feature>
<dbReference type="EMBL" id="ABJB010792887">
    <property type="status" value="NOT_ANNOTATED_CDS"/>
    <property type="molecule type" value="Genomic_DNA"/>
</dbReference>
<evidence type="ECO:0000313" key="3">
    <source>
        <dbReference type="EnsemblMetazoa" id="ISCW018049-PA"/>
    </source>
</evidence>
<feature type="compositionally biased region" description="Polar residues" evidence="1">
    <location>
        <begin position="31"/>
        <end position="41"/>
    </location>
</feature>
<feature type="non-terminal residue" evidence="2">
    <location>
        <position position="1"/>
    </location>
</feature>
<dbReference type="EMBL" id="ABJB010844256">
    <property type="status" value="NOT_ANNOTATED_CDS"/>
    <property type="molecule type" value="Genomic_DNA"/>
</dbReference>
<dbReference type="InParanoid" id="B7PGF8"/>
<dbReference type="EMBL" id="ABJB011062297">
    <property type="status" value="NOT_ANNOTATED_CDS"/>
    <property type="molecule type" value="Genomic_DNA"/>
</dbReference>
<dbReference type="HOGENOM" id="CLU_2339477_0_0_1"/>
<dbReference type="VEuPathDB" id="VectorBase:ISCI018049"/>
<dbReference type="VEuPathDB" id="VectorBase:ISCW018049"/>
<gene>
    <name evidence="2" type="ORF">IscW_ISCW018049</name>
</gene>
<dbReference type="EMBL" id="DS707992">
    <property type="protein sequence ID" value="EEC05680.1"/>
    <property type="molecule type" value="Genomic_DNA"/>
</dbReference>
<sequence>SSSVPPQALLQTPTTAAADPLLATPKPQAEAGTTDQTTIYRSTVQQSHSSSQTVQNISPTVAPSAARKEGFLSKLLNAKQKSNERERINEGLSITPGL</sequence>
<feature type="compositionally biased region" description="Low complexity" evidence="1">
    <location>
        <begin position="1"/>
        <end position="25"/>
    </location>
</feature>
<feature type="region of interest" description="Disordered" evidence="1">
    <location>
        <begin position="1"/>
        <end position="65"/>
    </location>
</feature>
<dbReference type="EMBL" id="ABJB010157131">
    <property type="status" value="NOT_ANNOTATED_CDS"/>
    <property type="molecule type" value="Genomic_DNA"/>
</dbReference>
<dbReference type="EMBL" id="ABJB010782886">
    <property type="status" value="NOT_ANNOTATED_CDS"/>
    <property type="molecule type" value="Genomic_DNA"/>
</dbReference>
<dbReference type="Proteomes" id="UP000001555">
    <property type="component" value="Unassembled WGS sequence"/>
</dbReference>